<dbReference type="PRINTS" id="PR00081">
    <property type="entry name" value="GDHRDH"/>
</dbReference>
<evidence type="ECO:0000313" key="4">
    <source>
        <dbReference type="Proteomes" id="UP000429484"/>
    </source>
</evidence>
<dbReference type="InterPro" id="IPR036291">
    <property type="entry name" value="NAD(P)-bd_dom_sf"/>
</dbReference>
<dbReference type="Proteomes" id="UP000429484">
    <property type="component" value="Unassembled WGS sequence"/>
</dbReference>
<sequence>MGAGRCSRIWDGLIELNVNSVFRLIRRVLPTMVAQQGGDVVALSSVSGHTAIHHEPVYSASKHAIRAFVHAVRRQVAQHTIRVCAMAQGIVLMKLTTKRTKDRYQKKSGLFEGLRAEDVSDAITFILSRPPARHHSAECCRWAPEAVDG</sequence>
<dbReference type="AlphaFoldDB" id="A0AAW9TJ12"/>
<dbReference type="PROSITE" id="PS00061">
    <property type="entry name" value="ADH_SHORT"/>
    <property type="match status" value="1"/>
</dbReference>
<reference evidence="3 4" key="1">
    <citation type="journal article" date="2013" name="Genome Biol.">
        <title>Comparative genomics of the core and accessory genomes of 48 Sinorhizobium strains comprising five genospecies.</title>
        <authorList>
            <person name="Sugawara M."/>
            <person name="Epstein B."/>
            <person name="Badgley B.D."/>
            <person name="Unno T."/>
            <person name="Xu L."/>
            <person name="Reese J."/>
            <person name="Gyaneshwar P."/>
            <person name="Denny R."/>
            <person name="Mudge J."/>
            <person name="Bharti A.K."/>
            <person name="Farmer A.D."/>
            <person name="May G.D."/>
            <person name="Woodward J.E."/>
            <person name="Medigue C."/>
            <person name="Vallenet D."/>
            <person name="Lajus A."/>
            <person name="Rouy Z."/>
            <person name="Martinez-Vaz B."/>
            <person name="Tiffin P."/>
            <person name="Young N.D."/>
            <person name="Sadowsky M.J."/>
        </authorList>
    </citation>
    <scope>NUCLEOTIDE SEQUENCE [LARGE SCALE GENOMIC DNA]</scope>
    <source>
        <strain evidence="3 4">N6B1</strain>
    </source>
</reference>
<evidence type="ECO:0000256" key="2">
    <source>
        <dbReference type="ARBA" id="ARBA00023002"/>
    </source>
</evidence>
<dbReference type="InterPro" id="IPR002347">
    <property type="entry name" value="SDR_fam"/>
</dbReference>
<evidence type="ECO:0000256" key="1">
    <source>
        <dbReference type="ARBA" id="ARBA00006484"/>
    </source>
</evidence>
<proteinExistence type="inferred from homology"/>
<protein>
    <submittedName>
        <fullName evidence="3">SDR family NAD(P)-dependent oxidoreductase</fullName>
    </submittedName>
</protein>
<dbReference type="PANTHER" id="PTHR44196:SF1">
    <property type="entry name" value="DEHYDROGENASE_REDUCTASE SDR FAMILY MEMBER 7B"/>
    <property type="match status" value="1"/>
</dbReference>
<dbReference type="SUPFAM" id="SSF51735">
    <property type="entry name" value="NAD(P)-binding Rossmann-fold domains"/>
    <property type="match status" value="1"/>
</dbReference>
<keyword evidence="2" id="KW-0560">Oxidoreductase</keyword>
<comment type="caution">
    <text evidence="3">The sequence shown here is derived from an EMBL/GenBank/DDBJ whole genome shotgun (WGS) entry which is preliminary data.</text>
</comment>
<organism evidence="3 4">
    <name type="scientific">Rhizobium meliloti</name>
    <name type="common">Ensifer meliloti</name>
    <name type="synonym">Sinorhizobium meliloti</name>
    <dbReference type="NCBI Taxonomy" id="382"/>
    <lineage>
        <taxon>Bacteria</taxon>
        <taxon>Pseudomonadati</taxon>
        <taxon>Pseudomonadota</taxon>
        <taxon>Alphaproteobacteria</taxon>
        <taxon>Hyphomicrobiales</taxon>
        <taxon>Rhizobiaceae</taxon>
        <taxon>Sinorhizobium/Ensifer group</taxon>
        <taxon>Sinorhizobium</taxon>
    </lineage>
</organism>
<dbReference type="InterPro" id="IPR020904">
    <property type="entry name" value="Sc_DH/Rdtase_CS"/>
</dbReference>
<dbReference type="PANTHER" id="PTHR44196">
    <property type="entry name" value="DEHYDROGENASE/REDUCTASE SDR FAMILY MEMBER 7B"/>
    <property type="match status" value="1"/>
</dbReference>
<comment type="similarity">
    <text evidence="1">Belongs to the short-chain dehydrogenases/reductases (SDR) family.</text>
</comment>
<dbReference type="GO" id="GO:0016491">
    <property type="term" value="F:oxidoreductase activity"/>
    <property type="evidence" value="ECO:0007669"/>
    <property type="project" value="UniProtKB-KW"/>
</dbReference>
<dbReference type="GO" id="GO:0016020">
    <property type="term" value="C:membrane"/>
    <property type="evidence" value="ECO:0007669"/>
    <property type="project" value="TreeGrafter"/>
</dbReference>
<dbReference type="Gene3D" id="3.40.50.720">
    <property type="entry name" value="NAD(P)-binding Rossmann-like Domain"/>
    <property type="match status" value="1"/>
</dbReference>
<gene>
    <name evidence="3" type="ORF">GHK53_07640</name>
</gene>
<evidence type="ECO:0000313" key="3">
    <source>
        <dbReference type="EMBL" id="MQW32691.1"/>
    </source>
</evidence>
<dbReference type="Pfam" id="PF00106">
    <property type="entry name" value="adh_short"/>
    <property type="match status" value="1"/>
</dbReference>
<accession>A0AAW9TJ12</accession>
<dbReference type="EMBL" id="WISR01000078">
    <property type="protein sequence ID" value="MQW32691.1"/>
    <property type="molecule type" value="Genomic_DNA"/>
</dbReference>
<dbReference type="CDD" id="cd05233">
    <property type="entry name" value="SDR_c"/>
    <property type="match status" value="1"/>
</dbReference>
<name>A0AAW9TJ12_RHIML</name>